<dbReference type="PANTHER" id="PTHR36558:SF1">
    <property type="entry name" value="RESTRICTION ENDONUCLEASE DOMAIN-CONTAINING PROTEIN-RELATED"/>
    <property type="match status" value="1"/>
</dbReference>
<feature type="domain" description="Putative restriction endonuclease" evidence="1">
    <location>
        <begin position="13"/>
        <end position="144"/>
    </location>
</feature>
<sequence length="182" mass="21446">MGALENLEHYTYEDYKLWEGDWELIDGVAYTMAPSPVKRHQSLTVKISTQLEEWFEDCGECEVLVEEDYKIAEDTVVRPDIAVVCDDENENYIAKAPLIIVEIISPKTARRDEVVKFSLYETEGVKYYVLIYMDDLRAKIFKHNGERFIKEGDFSHETYEFTESKCPAKIDFKRVFKKYRKI</sequence>
<gene>
    <name evidence="2" type="ORF">SAMN05660197_0561</name>
</gene>
<dbReference type="PANTHER" id="PTHR36558">
    <property type="entry name" value="GLR1098 PROTEIN"/>
    <property type="match status" value="1"/>
</dbReference>
<evidence type="ECO:0000259" key="1">
    <source>
        <dbReference type="Pfam" id="PF05685"/>
    </source>
</evidence>
<proteinExistence type="predicted"/>
<dbReference type="Pfam" id="PF05685">
    <property type="entry name" value="Uma2"/>
    <property type="match status" value="1"/>
</dbReference>
<accession>A0A1W1WSU4</accession>
<name>A0A1W1WSU4_9BACT</name>
<evidence type="ECO:0000313" key="2">
    <source>
        <dbReference type="EMBL" id="SMC08793.1"/>
    </source>
</evidence>
<dbReference type="OrthoDB" id="5368528at2"/>
<reference evidence="3" key="1">
    <citation type="submission" date="2017-04" db="EMBL/GenBank/DDBJ databases">
        <authorList>
            <person name="Varghese N."/>
            <person name="Submissions S."/>
        </authorList>
    </citation>
    <scope>NUCLEOTIDE SEQUENCE [LARGE SCALE GENOMIC DNA]</scope>
    <source>
        <strain evidence="3">DSM 16512</strain>
    </source>
</reference>
<dbReference type="CDD" id="cd06260">
    <property type="entry name" value="DUF820-like"/>
    <property type="match status" value="1"/>
</dbReference>
<dbReference type="AlphaFoldDB" id="A0A1W1WSU4"/>
<dbReference type="STRING" id="1069081.SAMN05660197_0561"/>
<dbReference type="EMBL" id="FWWZ01000001">
    <property type="protein sequence ID" value="SMC08793.1"/>
    <property type="molecule type" value="Genomic_DNA"/>
</dbReference>
<dbReference type="InterPro" id="IPR012296">
    <property type="entry name" value="Nuclease_put_TT1808"/>
</dbReference>
<dbReference type="Gene3D" id="3.90.1570.10">
    <property type="entry name" value="tt1808, chain A"/>
    <property type="match status" value="1"/>
</dbReference>
<keyword evidence="3" id="KW-1185">Reference proteome</keyword>
<dbReference type="InterPro" id="IPR008538">
    <property type="entry name" value="Uma2"/>
</dbReference>
<dbReference type="InterPro" id="IPR011335">
    <property type="entry name" value="Restrct_endonuc-II-like"/>
</dbReference>
<evidence type="ECO:0000313" key="3">
    <source>
        <dbReference type="Proteomes" id="UP000192602"/>
    </source>
</evidence>
<dbReference type="Proteomes" id="UP000192602">
    <property type="component" value="Unassembled WGS sequence"/>
</dbReference>
<dbReference type="RefSeq" id="WP_084275056.1">
    <property type="nucleotide sequence ID" value="NZ_AP026671.1"/>
</dbReference>
<dbReference type="SUPFAM" id="SSF52980">
    <property type="entry name" value="Restriction endonuclease-like"/>
    <property type="match status" value="1"/>
</dbReference>
<organism evidence="2 3">
    <name type="scientific">Nitratiruptor tergarcus DSM 16512</name>
    <dbReference type="NCBI Taxonomy" id="1069081"/>
    <lineage>
        <taxon>Bacteria</taxon>
        <taxon>Pseudomonadati</taxon>
        <taxon>Campylobacterota</taxon>
        <taxon>Epsilonproteobacteria</taxon>
        <taxon>Nautiliales</taxon>
        <taxon>Nitratiruptoraceae</taxon>
        <taxon>Nitratiruptor</taxon>
    </lineage>
</organism>
<protein>
    <submittedName>
        <fullName evidence="2">Uncharacterized protein conserved in cyanobacteria</fullName>
    </submittedName>
</protein>